<dbReference type="EMBL" id="JBHTIZ010000023">
    <property type="protein sequence ID" value="MFD0984503.1"/>
    <property type="molecule type" value="Genomic_DNA"/>
</dbReference>
<dbReference type="RefSeq" id="WP_379756242.1">
    <property type="nucleotide sequence ID" value="NZ_JBHSYB010000024.1"/>
</dbReference>
<organism evidence="3 4">
    <name type="scientific">Flavobacterium myungsuense</name>
    <dbReference type="NCBI Taxonomy" id="651823"/>
    <lineage>
        <taxon>Bacteria</taxon>
        <taxon>Pseudomonadati</taxon>
        <taxon>Bacteroidota</taxon>
        <taxon>Flavobacteriia</taxon>
        <taxon>Flavobacteriales</taxon>
        <taxon>Flavobacteriaceae</taxon>
        <taxon>Flavobacterium</taxon>
    </lineage>
</organism>
<keyword evidence="2" id="KW-0732">Signal</keyword>
<name>A0ABW3J238_9FLAO</name>
<feature type="compositionally biased region" description="Low complexity" evidence="1">
    <location>
        <begin position="38"/>
        <end position="49"/>
    </location>
</feature>
<feature type="chain" id="PRO_5046951266" evidence="2">
    <location>
        <begin position="35"/>
        <end position="192"/>
    </location>
</feature>
<dbReference type="Proteomes" id="UP001597051">
    <property type="component" value="Unassembled WGS sequence"/>
</dbReference>
<evidence type="ECO:0000256" key="1">
    <source>
        <dbReference type="SAM" id="MobiDB-lite"/>
    </source>
</evidence>
<sequence>MKKCEEYKINNFTTLRKTVFLVLLVFLFSIKVVAQNTNSQTETKTTTSTLKDSNGEHKTVKNEVINRTQKIEYGQEQPNSINIPTIDSPVSVTRTTTITNPDGSTRTVDIDRSSYYVSDGSIYKLALDASGYILTNGNFEPSLLRKTSTNSYIYKSNNQIAIGYFDLEGNLIIENYDNQSDKVIIKKYGIVK</sequence>
<proteinExistence type="predicted"/>
<evidence type="ECO:0000256" key="2">
    <source>
        <dbReference type="SAM" id="SignalP"/>
    </source>
</evidence>
<protein>
    <submittedName>
        <fullName evidence="3">Uncharacterized protein</fullName>
    </submittedName>
</protein>
<accession>A0ABW3J238</accession>
<evidence type="ECO:0000313" key="4">
    <source>
        <dbReference type="Proteomes" id="UP001597051"/>
    </source>
</evidence>
<keyword evidence="4" id="KW-1185">Reference proteome</keyword>
<feature type="region of interest" description="Disordered" evidence="1">
    <location>
        <begin position="38"/>
        <end position="59"/>
    </location>
</feature>
<comment type="caution">
    <text evidence="3">The sequence shown here is derived from an EMBL/GenBank/DDBJ whole genome shotgun (WGS) entry which is preliminary data.</text>
</comment>
<evidence type="ECO:0000313" key="3">
    <source>
        <dbReference type="EMBL" id="MFD0984503.1"/>
    </source>
</evidence>
<feature type="signal peptide" evidence="2">
    <location>
        <begin position="1"/>
        <end position="34"/>
    </location>
</feature>
<reference evidence="4" key="1">
    <citation type="journal article" date="2019" name="Int. J. Syst. Evol. Microbiol.">
        <title>The Global Catalogue of Microorganisms (GCM) 10K type strain sequencing project: providing services to taxonomists for standard genome sequencing and annotation.</title>
        <authorList>
            <consortium name="The Broad Institute Genomics Platform"/>
            <consortium name="The Broad Institute Genome Sequencing Center for Infectious Disease"/>
            <person name="Wu L."/>
            <person name="Ma J."/>
        </authorList>
    </citation>
    <scope>NUCLEOTIDE SEQUENCE [LARGE SCALE GENOMIC DNA]</scope>
    <source>
        <strain evidence="4">CECT 7649</strain>
    </source>
</reference>
<gene>
    <name evidence="3" type="ORF">ACFQ0S_08465</name>
</gene>